<evidence type="ECO:0000256" key="2">
    <source>
        <dbReference type="SAM" id="Coils"/>
    </source>
</evidence>
<gene>
    <name evidence="4" type="ORF">IAD15_08070</name>
</gene>
<sequence>MDWKELFRSVILERGLRYFQEDRIELLEIEDQHLHAKVKGTSVYTVDMTFSDENEIIAMSCDCPYAKKGDNCKHEAAVLFAYEKEIEKRDRQEEERELLALIDEADETLVRHFLWVILKNDPRLAALFTIKASGQIPEKYMSSMKDRLQRIVTHYTQYYDYVTYEQAEAFYRTFYMNWYQMAVFLLTSESEQGALELGEYAISLISLTRIEDEEIAFILQEAIKENINEICNRLTERQMS</sequence>
<keyword evidence="1" id="KW-0862">Zinc</keyword>
<comment type="caution">
    <text evidence="4">The sequence shown here is derived from an EMBL/GenBank/DDBJ whole genome shotgun (WGS) entry which is preliminary data.</text>
</comment>
<keyword evidence="1" id="KW-0863">Zinc-finger</keyword>
<reference evidence="4" key="1">
    <citation type="submission" date="2020-10" db="EMBL/GenBank/DDBJ databases">
        <authorList>
            <person name="Gilroy R."/>
        </authorList>
    </citation>
    <scope>NUCLEOTIDE SEQUENCE</scope>
    <source>
        <strain evidence="4">CHK195-11698</strain>
    </source>
</reference>
<dbReference type="Proteomes" id="UP000824175">
    <property type="component" value="Unassembled WGS sequence"/>
</dbReference>
<keyword evidence="2" id="KW-0175">Coiled coil</keyword>
<evidence type="ECO:0000313" key="5">
    <source>
        <dbReference type="Proteomes" id="UP000824175"/>
    </source>
</evidence>
<dbReference type="AlphaFoldDB" id="A0A9D1HR69"/>
<dbReference type="InterPro" id="IPR007527">
    <property type="entry name" value="Znf_SWIM"/>
</dbReference>
<protein>
    <submittedName>
        <fullName evidence="4">SWIM zinc finger family protein</fullName>
    </submittedName>
</protein>
<feature type="coiled-coil region" evidence="2">
    <location>
        <begin position="84"/>
        <end position="111"/>
    </location>
</feature>
<dbReference type="GO" id="GO:0008270">
    <property type="term" value="F:zinc ion binding"/>
    <property type="evidence" value="ECO:0007669"/>
    <property type="project" value="UniProtKB-KW"/>
</dbReference>
<feature type="domain" description="SWIM-type" evidence="3">
    <location>
        <begin position="44"/>
        <end position="83"/>
    </location>
</feature>
<organism evidence="4 5">
    <name type="scientific">Candidatus Fimiplasma intestinipullorum</name>
    <dbReference type="NCBI Taxonomy" id="2840825"/>
    <lineage>
        <taxon>Bacteria</taxon>
        <taxon>Bacillati</taxon>
        <taxon>Bacillota</taxon>
        <taxon>Clostridia</taxon>
        <taxon>Eubacteriales</taxon>
        <taxon>Candidatus Fimiplasma</taxon>
    </lineage>
</organism>
<keyword evidence="1" id="KW-0479">Metal-binding</keyword>
<evidence type="ECO:0000256" key="1">
    <source>
        <dbReference type="PROSITE-ProRule" id="PRU00325"/>
    </source>
</evidence>
<reference evidence="4" key="2">
    <citation type="journal article" date="2021" name="PeerJ">
        <title>Extensive microbial diversity within the chicken gut microbiome revealed by metagenomics and culture.</title>
        <authorList>
            <person name="Gilroy R."/>
            <person name="Ravi A."/>
            <person name="Getino M."/>
            <person name="Pursley I."/>
            <person name="Horton D.L."/>
            <person name="Alikhan N.F."/>
            <person name="Baker D."/>
            <person name="Gharbi K."/>
            <person name="Hall N."/>
            <person name="Watson M."/>
            <person name="Adriaenssens E.M."/>
            <person name="Foster-Nyarko E."/>
            <person name="Jarju S."/>
            <person name="Secka A."/>
            <person name="Antonio M."/>
            <person name="Oren A."/>
            <person name="Chaudhuri R.R."/>
            <person name="La Ragione R."/>
            <person name="Hildebrand F."/>
            <person name="Pallen M.J."/>
        </authorList>
    </citation>
    <scope>NUCLEOTIDE SEQUENCE</scope>
    <source>
        <strain evidence="4">CHK195-11698</strain>
    </source>
</reference>
<dbReference type="Pfam" id="PF04434">
    <property type="entry name" value="SWIM"/>
    <property type="match status" value="1"/>
</dbReference>
<dbReference type="PROSITE" id="PS50966">
    <property type="entry name" value="ZF_SWIM"/>
    <property type="match status" value="1"/>
</dbReference>
<dbReference type="EMBL" id="DVMJ01000066">
    <property type="protein sequence ID" value="HIU14009.1"/>
    <property type="molecule type" value="Genomic_DNA"/>
</dbReference>
<evidence type="ECO:0000259" key="3">
    <source>
        <dbReference type="PROSITE" id="PS50966"/>
    </source>
</evidence>
<accession>A0A9D1HR69</accession>
<proteinExistence type="predicted"/>
<evidence type="ECO:0000313" key="4">
    <source>
        <dbReference type="EMBL" id="HIU14009.1"/>
    </source>
</evidence>
<name>A0A9D1HR69_9FIRM</name>